<keyword evidence="3" id="KW-1185">Reference proteome</keyword>
<dbReference type="EMBL" id="CAAALY010062658">
    <property type="protein sequence ID" value="VEL23570.1"/>
    <property type="molecule type" value="Genomic_DNA"/>
</dbReference>
<evidence type="ECO:0000256" key="1">
    <source>
        <dbReference type="SAM" id="MobiDB-lite"/>
    </source>
</evidence>
<feature type="non-terminal residue" evidence="2">
    <location>
        <position position="226"/>
    </location>
</feature>
<dbReference type="Proteomes" id="UP000784294">
    <property type="component" value="Unassembled WGS sequence"/>
</dbReference>
<feature type="region of interest" description="Disordered" evidence="1">
    <location>
        <begin position="206"/>
        <end position="226"/>
    </location>
</feature>
<feature type="non-terminal residue" evidence="2">
    <location>
        <position position="1"/>
    </location>
</feature>
<sequence length="226" mass="23094">AIAEGLRAQVAPNSTSRPQNSISTYPLTSVCAASQVSAPSSPLDPENTITSGSGQSSLSIAVSGAPNGSAIISDWPGSDQVMKETGTRVGSPDPLVSTSILAPPLSSALALGHCQSDAISASLEVHGEASLMDRQTRTHEKEERNLGLSDFLPQVSSSITCSSTGLNHSGVNSVPLKKRERPSCCLLSEPGHFTAALGQVTTALSATGPPTKQARLMSSTETVAAT</sequence>
<gene>
    <name evidence="2" type="ORF">PXEA_LOCUS17010</name>
</gene>
<comment type="caution">
    <text evidence="2">The sequence shown here is derived from an EMBL/GenBank/DDBJ whole genome shotgun (WGS) entry which is preliminary data.</text>
</comment>
<evidence type="ECO:0000313" key="2">
    <source>
        <dbReference type="EMBL" id="VEL23570.1"/>
    </source>
</evidence>
<feature type="region of interest" description="Disordered" evidence="1">
    <location>
        <begin position="36"/>
        <end position="55"/>
    </location>
</feature>
<reference evidence="2" key="1">
    <citation type="submission" date="2018-11" db="EMBL/GenBank/DDBJ databases">
        <authorList>
            <consortium name="Pathogen Informatics"/>
        </authorList>
    </citation>
    <scope>NUCLEOTIDE SEQUENCE</scope>
</reference>
<name>A0A448WYI7_9PLAT</name>
<protein>
    <submittedName>
        <fullName evidence="2">Uncharacterized protein</fullName>
    </submittedName>
</protein>
<organism evidence="2 3">
    <name type="scientific">Protopolystoma xenopodis</name>
    <dbReference type="NCBI Taxonomy" id="117903"/>
    <lineage>
        <taxon>Eukaryota</taxon>
        <taxon>Metazoa</taxon>
        <taxon>Spiralia</taxon>
        <taxon>Lophotrochozoa</taxon>
        <taxon>Platyhelminthes</taxon>
        <taxon>Monogenea</taxon>
        <taxon>Polyopisthocotylea</taxon>
        <taxon>Polystomatidea</taxon>
        <taxon>Polystomatidae</taxon>
        <taxon>Protopolystoma</taxon>
    </lineage>
</organism>
<feature type="region of interest" description="Disordered" evidence="1">
    <location>
        <begin position="1"/>
        <end position="22"/>
    </location>
</feature>
<proteinExistence type="predicted"/>
<dbReference type="AlphaFoldDB" id="A0A448WYI7"/>
<accession>A0A448WYI7</accession>
<feature type="compositionally biased region" description="Polar residues" evidence="1">
    <location>
        <begin position="11"/>
        <end position="22"/>
    </location>
</feature>
<evidence type="ECO:0000313" key="3">
    <source>
        <dbReference type="Proteomes" id="UP000784294"/>
    </source>
</evidence>